<protein>
    <recommendedName>
        <fullName evidence="2">GGDEF domain-containing protein</fullName>
    </recommendedName>
</protein>
<dbReference type="InterPro" id="IPR000160">
    <property type="entry name" value="GGDEF_dom"/>
</dbReference>
<evidence type="ECO:0000256" key="1">
    <source>
        <dbReference type="SAM" id="Phobius"/>
    </source>
</evidence>
<dbReference type="SUPFAM" id="SSF55073">
    <property type="entry name" value="Nucleotide cyclase"/>
    <property type="match status" value="1"/>
</dbReference>
<evidence type="ECO:0000313" key="4">
    <source>
        <dbReference type="Proteomes" id="UP000580568"/>
    </source>
</evidence>
<dbReference type="InterPro" id="IPR031621">
    <property type="entry name" value="HisKA_7TM"/>
</dbReference>
<dbReference type="InterPro" id="IPR000014">
    <property type="entry name" value="PAS"/>
</dbReference>
<organism evidence="3 4">
    <name type="scientific">Clostridium fungisolvens</name>
    <dbReference type="NCBI Taxonomy" id="1604897"/>
    <lineage>
        <taxon>Bacteria</taxon>
        <taxon>Bacillati</taxon>
        <taxon>Bacillota</taxon>
        <taxon>Clostridia</taxon>
        <taxon>Eubacteriales</taxon>
        <taxon>Clostridiaceae</taxon>
        <taxon>Clostridium</taxon>
    </lineage>
</organism>
<dbReference type="SMART" id="SM00267">
    <property type="entry name" value="GGDEF"/>
    <property type="match status" value="1"/>
</dbReference>
<dbReference type="GO" id="GO:0005886">
    <property type="term" value="C:plasma membrane"/>
    <property type="evidence" value="ECO:0007669"/>
    <property type="project" value="TreeGrafter"/>
</dbReference>
<feature type="transmembrane region" description="Helical" evidence="1">
    <location>
        <begin position="178"/>
        <end position="199"/>
    </location>
</feature>
<comment type="caution">
    <text evidence="3">The sequence shown here is derived from an EMBL/GenBank/DDBJ whole genome shotgun (WGS) entry which is preliminary data.</text>
</comment>
<dbReference type="PANTHER" id="PTHR45138">
    <property type="entry name" value="REGULATORY COMPONENTS OF SENSORY TRANSDUCTION SYSTEM"/>
    <property type="match status" value="1"/>
</dbReference>
<dbReference type="Pfam" id="PF00990">
    <property type="entry name" value="GGDEF"/>
    <property type="match status" value="1"/>
</dbReference>
<dbReference type="PANTHER" id="PTHR45138:SF9">
    <property type="entry name" value="DIGUANYLATE CYCLASE DGCM-RELATED"/>
    <property type="match status" value="1"/>
</dbReference>
<dbReference type="AlphaFoldDB" id="A0A6V8SGA0"/>
<accession>A0A6V8SGA0</accession>
<sequence>MSFTLAFLSIYFFLSALLAVFFAAYAISKGTTTLVKVFFSLCLLVSVYLFGYLLELNSSSLPQMMFWNQIQYIGIPFYPALWLLLSLIYTKTIKNFSRNTFFAIFTVPILTFLMQLTNPMHHFYYKSLMLKKAFGLNFLTFDKEPWYLFYCIYITLYFLIAISCYIKSYRRVADFERSGYKIMILASLLPFISFELVLMNPGNLSINYVALILPFSFSLILIAIFKYDFLALKTLARDVLFEKSSDAMILIDNTSRLMDYNPAAAELFQELNNSMKGRTIEFILGNQIDLLKILNTNDISDIKISNGVSYGYFEVKTVTIKNDFGNIVGRLINLINITERKHDQEALKILASTDALTSLYNRNRFMQLAKLQMECAFDYNTSFTLLMIDIDHFKHINDTNGHAAGDAVLAYLGCEMKQYFRKTDIIGRLGGEEFAVILPSTSLDAAKNITEFFCDMVSKEPIICGNKPIYFTLSIGISVYDRRLKTFGEVLKLADEALYESKKNGRNRVTVKVLN</sequence>
<feature type="domain" description="GGDEF" evidence="2">
    <location>
        <begin position="381"/>
        <end position="514"/>
    </location>
</feature>
<dbReference type="InterPro" id="IPR050469">
    <property type="entry name" value="Diguanylate_Cyclase"/>
</dbReference>
<feature type="transmembrane region" description="Helical" evidence="1">
    <location>
        <begin position="101"/>
        <end position="125"/>
    </location>
</feature>
<dbReference type="FunFam" id="3.30.70.270:FF:000001">
    <property type="entry name" value="Diguanylate cyclase domain protein"/>
    <property type="match status" value="1"/>
</dbReference>
<dbReference type="Proteomes" id="UP000580568">
    <property type="component" value="Unassembled WGS sequence"/>
</dbReference>
<dbReference type="Gene3D" id="3.30.70.270">
    <property type="match status" value="1"/>
</dbReference>
<dbReference type="RefSeq" id="WP_183277686.1">
    <property type="nucleotide sequence ID" value="NZ_BLZR01000001.1"/>
</dbReference>
<dbReference type="Pfam" id="PF13188">
    <property type="entry name" value="PAS_8"/>
    <property type="match status" value="1"/>
</dbReference>
<evidence type="ECO:0000259" key="2">
    <source>
        <dbReference type="PROSITE" id="PS50887"/>
    </source>
</evidence>
<feature type="transmembrane region" description="Helical" evidence="1">
    <location>
        <begin position="145"/>
        <end position="166"/>
    </location>
</feature>
<feature type="transmembrane region" description="Helical" evidence="1">
    <location>
        <begin position="66"/>
        <end position="89"/>
    </location>
</feature>
<feature type="transmembrane region" description="Helical" evidence="1">
    <location>
        <begin position="205"/>
        <end position="225"/>
    </location>
</feature>
<gene>
    <name evidence="3" type="ORF">bsdtw1_02345</name>
</gene>
<keyword evidence="4" id="KW-1185">Reference proteome</keyword>
<dbReference type="Gene3D" id="3.30.450.20">
    <property type="entry name" value="PAS domain"/>
    <property type="match status" value="1"/>
</dbReference>
<feature type="transmembrane region" description="Helical" evidence="1">
    <location>
        <begin position="34"/>
        <end position="54"/>
    </location>
</feature>
<dbReference type="InterPro" id="IPR043128">
    <property type="entry name" value="Rev_trsase/Diguanyl_cyclase"/>
</dbReference>
<dbReference type="GO" id="GO:0052621">
    <property type="term" value="F:diguanylate cyclase activity"/>
    <property type="evidence" value="ECO:0007669"/>
    <property type="project" value="TreeGrafter"/>
</dbReference>
<keyword evidence="1" id="KW-0812">Transmembrane</keyword>
<proteinExistence type="predicted"/>
<dbReference type="NCBIfam" id="TIGR00254">
    <property type="entry name" value="GGDEF"/>
    <property type="match status" value="1"/>
</dbReference>
<name>A0A6V8SGA0_9CLOT</name>
<dbReference type="InterPro" id="IPR029787">
    <property type="entry name" value="Nucleotide_cyclase"/>
</dbReference>
<keyword evidence="1" id="KW-1133">Transmembrane helix</keyword>
<evidence type="ECO:0000313" key="3">
    <source>
        <dbReference type="EMBL" id="GFP76244.1"/>
    </source>
</evidence>
<dbReference type="GO" id="GO:0043709">
    <property type="term" value="P:cell adhesion involved in single-species biofilm formation"/>
    <property type="evidence" value="ECO:0007669"/>
    <property type="project" value="TreeGrafter"/>
</dbReference>
<dbReference type="Pfam" id="PF16927">
    <property type="entry name" value="HisKA_7TM"/>
    <property type="match status" value="1"/>
</dbReference>
<feature type="transmembrane region" description="Helical" evidence="1">
    <location>
        <begin position="6"/>
        <end position="27"/>
    </location>
</feature>
<dbReference type="CDD" id="cd01949">
    <property type="entry name" value="GGDEF"/>
    <property type="match status" value="1"/>
</dbReference>
<dbReference type="PROSITE" id="PS50887">
    <property type="entry name" value="GGDEF"/>
    <property type="match status" value="1"/>
</dbReference>
<reference evidence="3 4" key="1">
    <citation type="submission" date="2020-07" db="EMBL/GenBank/DDBJ databases">
        <title>A new beta-1,3-glucan-decomposing anaerobic bacterium isolated from anoxic soil subjected to biological soil disinfestation.</title>
        <authorList>
            <person name="Ueki A."/>
            <person name="Tonouchi A."/>
        </authorList>
    </citation>
    <scope>NUCLEOTIDE SEQUENCE [LARGE SCALE GENOMIC DNA]</scope>
    <source>
        <strain evidence="3 4">TW1</strain>
    </source>
</reference>
<keyword evidence="1" id="KW-0472">Membrane</keyword>
<dbReference type="GO" id="GO:1902201">
    <property type="term" value="P:negative regulation of bacterial-type flagellum-dependent cell motility"/>
    <property type="evidence" value="ECO:0007669"/>
    <property type="project" value="TreeGrafter"/>
</dbReference>
<dbReference type="EMBL" id="BLZR01000001">
    <property type="protein sequence ID" value="GFP76244.1"/>
    <property type="molecule type" value="Genomic_DNA"/>
</dbReference>